<evidence type="ECO:0000256" key="2">
    <source>
        <dbReference type="ARBA" id="ARBA00022536"/>
    </source>
</evidence>
<dbReference type="OrthoDB" id="291007at2759"/>
<comment type="caution">
    <text evidence="17">Lacks conserved residue(s) required for the propagation of feature annotation.</text>
</comment>
<dbReference type="Pfam" id="PF00629">
    <property type="entry name" value="MAM"/>
    <property type="match status" value="1"/>
</dbReference>
<name>A0A7L1Y112_9AVES</name>
<sequence length="729" mass="81876">ASCISLCAFLIISFFFLPPPQPAPKTTEIDVDGGIDQDIFDINGALGLDLFEGDIKLDRGLHIYFLSWMQDRNSIIGDNYRWPHVVPYVLEDSLEMNAKGLILKAFEQYRLKTCIDFKPWAGEKNFISVFKGSGCWSYVGNLQQGLQQLSIGENCDRIGTIEHEFLHALGFWHEQSRSDRDDYVSIIWDRIQTGKEHNFNKYDDITSDSLNVPYDYASVMHYSKTAFMNGTEPTIVTNIPDFMDVIGQRMDFSDYDLEKLNRLYNCTSSLSFMDTCSFELENICGMIQGSDDNSDWQRLSRVPAGPNADHTNMGQCEDSGYFMHFNTSAGAEGSTAILESRILYPKRGFQCLQFYFYNSGHESDRLYVGVREYTSAHPNGTLRIIEEIKGSPETYWQLHHVSLNVTSKFRVVFQGVRGNGLSNGGLSIDDINLSETQCPHHVWHIRNFTHLLNTSPAGEAGQIYSPPFYSSRGYAFQVGLYVNGTTGNPFNLAIYLHLISGANDDQLQWPCAWQQVTMILLDQHSDIRRRMSNQRSITTDPLKLSDSSSNYFWDRPDKVGSTASFPNGTIFKRGQGSGTSAFLTHQRLRSRNFIKEDGVYILLTMEDISHLQSTQPSVYPPIVNTSSPSTTTASPEVPISCADNPCENDGVCVIVNRSPVCRCPAGDDWWYMGTKCERKGTTQENTIIAVSSSIAVFVVMLIVTITTAVCLKKKLKQGKKNSESPKPGG</sequence>
<gene>
    <name evidence="25" type="primary">Mep1b</name>
    <name evidence="25" type="ORF">THIORB_R08235</name>
</gene>
<feature type="domain" description="EGF-like" evidence="21">
    <location>
        <begin position="637"/>
        <end position="677"/>
    </location>
</feature>
<evidence type="ECO:0000256" key="14">
    <source>
        <dbReference type="ARBA" id="ARBA00023180"/>
    </source>
</evidence>
<keyword evidence="4 20" id="KW-0812">Transmembrane</keyword>
<evidence type="ECO:0000256" key="15">
    <source>
        <dbReference type="PIRSR" id="PIRSR001196-1"/>
    </source>
</evidence>
<feature type="binding site" evidence="16 18">
    <location>
        <position position="163"/>
    </location>
    <ligand>
        <name>Zn(2+)</name>
        <dbReference type="ChEBI" id="CHEBI:29105"/>
        <note>catalytic</note>
    </ligand>
</feature>
<dbReference type="SUPFAM" id="SSF49599">
    <property type="entry name" value="TRAF domain-like"/>
    <property type="match status" value="1"/>
</dbReference>
<dbReference type="Gene3D" id="2.10.25.10">
    <property type="entry name" value="Laminin"/>
    <property type="match status" value="1"/>
</dbReference>
<organism evidence="25 26">
    <name type="scientific">Thinocorus orbignyianus</name>
    <dbReference type="NCBI Taxonomy" id="161742"/>
    <lineage>
        <taxon>Eukaryota</taxon>
        <taxon>Metazoa</taxon>
        <taxon>Chordata</taxon>
        <taxon>Craniata</taxon>
        <taxon>Vertebrata</taxon>
        <taxon>Euteleostomi</taxon>
        <taxon>Archelosauria</taxon>
        <taxon>Archosauria</taxon>
        <taxon>Dinosauria</taxon>
        <taxon>Saurischia</taxon>
        <taxon>Theropoda</taxon>
        <taxon>Coelurosauria</taxon>
        <taxon>Aves</taxon>
        <taxon>Neognathae</taxon>
        <taxon>Neoaves</taxon>
        <taxon>Aequornithes</taxon>
        <taxon>Ciconiiformes</taxon>
        <taxon>Thinocoridae</taxon>
        <taxon>Thinocorus</taxon>
    </lineage>
</organism>
<protein>
    <recommendedName>
        <fullName evidence="19">Metalloendopeptidase</fullName>
        <ecNumber evidence="19">3.4.24.-</ecNumber>
    </recommendedName>
</protein>
<dbReference type="PROSITE" id="PS00740">
    <property type="entry name" value="MAM_1"/>
    <property type="match status" value="1"/>
</dbReference>
<dbReference type="InterPro" id="IPR013320">
    <property type="entry name" value="ConA-like_dom_sf"/>
</dbReference>
<comment type="caution">
    <text evidence="25">The sequence shown here is derived from an EMBL/GenBank/DDBJ whole genome shotgun (WGS) entry which is preliminary data.</text>
</comment>
<dbReference type="SUPFAM" id="SSF49899">
    <property type="entry name" value="Concanavalin A-like lectins/glucanases"/>
    <property type="match status" value="1"/>
</dbReference>
<proteinExistence type="predicted"/>
<evidence type="ECO:0000256" key="1">
    <source>
        <dbReference type="ARBA" id="ARBA00004479"/>
    </source>
</evidence>
<evidence type="ECO:0000256" key="17">
    <source>
        <dbReference type="PROSITE-ProRule" id="PRU00076"/>
    </source>
</evidence>
<feature type="signal peptide" evidence="19">
    <location>
        <begin position="1"/>
        <end position="22"/>
    </location>
</feature>
<feature type="binding site" evidence="16">
    <location>
        <position position="54"/>
    </location>
    <ligand>
        <name>Zn(2+)</name>
        <dbReference type="ChEBI" id="CHEBI:29105"/>
        <note>catalytic</note>
    </ligand>
</feature>
<evidence type="ECO:0000259" key="22">
    <source>
        <dbReference type="PROSITE" id="PS50060"/>
    </source>
</evidence>
<evidence type="ECO:0000256" key="10">
    <source>
        <dbReference type="ARBA" id="ARBA00023049"/>
    </source>
</evidence>
<feature type="active site" evidence="15 18">
    <location>
        <position position="164"/>
    </location>
</feature>
<dbReference type="PANTHER" id="PTHR10127:SF814">
    <property type="entry name" value="MEPRIN A SUBUNIT BETA"/>
    <property type="match status" value="1"/>
</dbReference>
<evidence type="ECO:0000259" key="23">
    <source>
        <dbReference type="PROSITE" id="PS50144"/>
    </source>
</evidence>
<dbReference type="Pfam" id="PF22486">
    <property type="entry name" value="MATH_2"/>
    <property type="match status" value="1"/>
</dbReference>
<dbReference type="GO" id="GO:0008270">
    <property type="term" value="F:zinc ion binding"/>
    <property type="evidence" value="ECO:0007669"/>
    <property type="project" value="UniProtKB-UniRule"/>
</dbReference>
<dbReference type="FunFam" id="3.40.390.10:FF:000015">
    <property type="entry name" value="Meprin A subunit"/>
    <property type="match status" value="1"/>
</dbReference>
<dbReference type="CDD" id="cd06263">
    <property type="entry name" value="MAM"/>
    <property type="match status" value="1"/>
</dbReference>
<reference evidence="25 26" key="1">
    <citation type="submission" date="2019-09" db="EMBL/GenBank/DDBJ databases">
        <title>Bird 10,000 Genomes (B10K) Project - Family phase.</title>
        <authorList>
            <person name="Zhang G."/>
        </authorList>
    </citation>
    <scope>NUCLEOTIDE SEQUENCE [LARGE SCALE GENOMIC DNA]</scope>
    <source>
        <strain evidence="25">B10K-DU-002-47</strain>
        <tissue evidence="25">Muscle</tissue>
    </source>
</reference>
<dbReference type="EMBL" id="VXBW01008765">
    <property type="protein sequence ID" value="NXP16133.1"/>
    <property type="molecule type" value="Genomic_DNA"/>
</dbReference>
<dbReference type="SMART" id="SM00235">
    <property type="entry name" value="ZnMc"/>
    <property type="match status" value="1"/>
</dbReference>
<keyword evidence="7 18" id="KW-0378">Hydrolase</keyword>
<keyword evidence="5 16" id="KW-0479">Metal-binding</keyword>
<accession>A0A7L1Y112</accession>
<dbReference type="SUPFAM" id="SSF55486">
    <property type="entry name" value="Metalloproteases ('zincins'), catalytic domain"/>
    <property type="match status" value="1"/>
</dbReference>
<comment type="cofactor">
    <cofactor evidence="18 19">
        <name>Zn(2+)</name>
        <dbReference type="ChEBI" id="CHEBI:29105"/>
    </cofactor>
    <text evidence="18 19">Binds 1 zinc ion per subunit.</text>
</comment>
<comment type="subcellular location">
    <subcellularLocation>
        <location evidence="1">Membrane</location>
        <topology evidence="1">Single-pass type I membrane protein</topology>
    </subcellularLocation>
</comment>
<dbReference type="Gene3D" id="3.40.390.10">
    <property type="entry name" value="Collagenase (Catalytic Domain)"/>
    <property type="match status" value="1"/>
</dbReference>
<evidence type="ECO:0000256" key="16">
    <source>
        <dbReference type="PIRSR" id="PIRSR001196-2"/>
    </source>
</evidence>
<feature type="domain" description="Peptidase M12A" evidence="24">
    <location>
        <begin position="73"/>
        <end position="267"/>
    </location>
</feature>
<dbReference type="InterPro" id="IPR008294">
    <property type="entry name" value="Meprin"/>
</dbReference>
<keyword evidence="3 18" id="KW-0645">Protease</keyword>
<dbReference type="PANTHER" id="PTHR10127">
    <property type="entry name" value="DISCOIDIN, CUB, EGF, LAMININ , AND ZINC METALLOPROTEASE DOMAIN CONTAINING"/>
    <property type="match status" value="1"/>
</dbReference>
<dbReference type="Proteomes" id="UP000565698">
    <property type="component" value="Unassembled WGS sequence"/>
</dbReference>
<dbReference type="PROSITE" id="PS51864">
    <property type="entry name" value="ASTACIN"/>
    <property type="match status" value="1"/>
</dbReference>
<evidence type="ECO:0000313" key="25">
    <source>
        <dbReference type="EMBL" id="NXP16133.1"/>
    </source>
</evidence>
<dbReference type="GO" id="GO:0004222">
    <property type="term" value="F:metalloendopeptidase activity"/>
    <property type="evidence" value="ECO:0007669"/>
    <property type="project" value="UniProtKB-UniRule"/>
</dbReference>
<keyword evidence="9 20" id="KW-1133">Transmembrane helix</keyword>
<dbReference type="CDD" id="cd00053">
    <property type="entry name" value="EGF"/>
    <property type="match status" value="1"/>
</dbReference>
<dbReference type="InterPro" id="IPR000742">
    <property type="entry name" value="EGF"/>
</dbReference>
<dbReference type="InterPro" id="IPR024079">
    <property type="entry name" value="MetalloPept_cat_dom_sf"/>
</dbReference>
<evidence type="ECO:0000259" key="24">
    <source>
        <dbReference type="PROSITE" id="PS51864"/>
    </source>
</evidence>
<keyword evidence="6 19" id="KW-0732">Signal</keyword>
<feature type="transmembrane region" description="Helical" evidence="20">
    <location>
        <begin position="687"/>
        <end position="711"/>
    </location>
</feature>
<dbReference type="Gene3D" id="2.60.120.200">
    <property type="match status" value="1"/>
</dbReference>
<dbReference type="AlphaFoldDB" id="A0A7L1Y112"/>
<evidence type="ECO:0000256" key="3">
    <source>
        <dbReference type="ARBA" id="ARBA00022670"/>
    </source>
</evidence>
<dbReference type="SMART" id="SM00137">
    <property type="entry name" value="MAM"/>
    <property type="match status" value="1"/>
</dbReference>
<dbReference type="PROSITE" id="PS50144">
    <property type="entry name" value="MATH"/>
    <property type="match status" value="1"/>
</dbReference>
<evidence type="ECO:0000256" key="18">
    <source>
        <dbReference type="PROSITE-ProRule" id="PRU01211"/>
    </source>
</evidence>
<dbReference type="FunFam" id="2.60.210.10:FF:000009">
    <property type="entry name" value="Meprin A subunit"/>
    <property type="match status" value="1"/>
</dbReference>
<dbReference type="FunFam" id="2.60.120.200:FF:000037">
    <property type="entry name" value="Meprin A subunit"/>
    <property type="match status" value="1"/>
</dbReference>
<evidence type="ECO:0000256" key="4">
    <source>
        <dbReference type="ARBA" id="ARBA00022692"/>
    </source>
</evidence>
<feature type="domain" description="MATH" evidence="23">
    <location>
        <begin position="438"/>
        <end position="605"/>
    </location>
</feature>
<evidence type="ECO:0000256" key="7">
    <source>
        <dbReference type="ARBA" id="ARBA00022801"/>
    </source>
</evidence>
<feature type="chain" id="PRO_5029936110" description="Metalloendopeptidase" evidence="19">
    <location>
        <begin position="23"/>
        <end position="729"/>
    </location>
</feature>
<dbReference type="PRINTS" id="PR00020">
    <property type="entry name" value="MAMDOMAIN"/>
</dbReference>
<feature type="binding site" evidence="16 18">
    <location>
        <position position="173"/>
    </location>
    <ligand>
        <name>Zn(2+)</name>
        <dbReference type="ChEBI" id="CHEBI:29105"/>
        <note>catalytic</note>
    </ligand>
</feature>
<dbReference type="EC" id="3.4.24.-" evidence="19"/>
<dbReference type="PROSITE" id="PS50026">
    <property type="entry name" value="EGF_3"/>
    <property type="match status" value="1"/>
</dbReference>
<feature type="binding site" evidence="16 18">
    <location>
        <position position="167"/>
    </location>
    <ligand>
        <name>Zn(2+)</name>
        <dbReference type="ChEBI" id="CHEBI:29105"/>
        <note>catalytic</note>
    </ligand>
</feature>
<evidence type="ECO:0000256" key="9">
    <source>
        <dbReference type="ARBA" id="ARBA00022989"/>
    </source>
</evidence>
<dbReference type="InterPro" id="IPR006026">
    <property type="entry name" value="Peptidase_Metallo"/>
</dbReference>
<dbReference type="SMART" id="SM00061">
    <property type="entry name" value="MATH"/>
    <property type="match status" value="1"/>
</dbReference>
<evidence type="ECO:0000256" key="12">
    <source>
        <dbReference type="ARBA" id="ARBA00023145"/>
    </source>
</evidence>
<dbReference type="Gene3D" id="2.60.210.10">
    <property type="entry name" value="Apoptosis, Tumor Necrosis Factor Receptor Associated Protein 2, Chain A"/>
    <property type="match status" value="1"/>
</dbReference>
<dbReference type="CDD" id="cd03782">
    <property type="entry name" value="MATH_Meprin_Beta"/>
    <property type="match status" value="1"/>
</dbReference>
<keyword evidence="10 18" id="KW-0482">Metalloprotease</keyword>
<dbReference type="InterPro" id="IPR008974">
    <property type="entry name" value="TRAF-like"/>
</dbReference>
<dbReference type="PIRSF" id="PIRSF001196">
    <property type="entry name" value="Meprin"/>
    <property type="match status" value="1"/>
</dbReference>
<keyword evidence="12" id="KW-0865">Zymogen</keyword>
<dbReference type="GO" id="GO:0006508">
    <property type="term" value="P:proteolysis"/>
    <property type="evidence" value="ECO:0007669"/>
    <property type="project" value="UniProtKB-KW"/>
</dbReference>
<keyword evidence="13" id="KW-1015">Disulfide bond</keyword>
<evidence type="ECO:0000256" key="19">
    <source>
        <dbReference type="RuleBase" id="RU361183"/>
    </source>
</evidence>
<dbReference type="Pfam" id="PF01400">
    <property type="entry name" value="Astacin"/>
    <property type="match status" value="1"/>
</dbReference>
<evidence type="ECO:0000256" key="5">
    <source>
        <dbReference type="ARBA" id="ARBA00022723"/>
    </source>
</evidence>
<evidence type="ECO:0000256" key="13">
    <source>
        <dbReference type="ARBA" id="ARBA00023157"/>
    </source>
</evidence>
<dbReference type="PRINTS" id="PR00480">
    <property type="entry name" value="ASTACIN"/>
</dbReference>
<evidence type="ECO:0000256" key="11">
    <source>
        <dbReference type="ARBA" id="ARBA00023136"/>
    </source>
</evidence>
<dbReference type="InterPro" id="IPR000998">
    <property type="entry name" value="MAM_dom"/>
</dbReference>
<dbReference type="InterPro" id="IPR001506">
    <property type="entry name" value="Peptidase_M12A"/>
</dbReference>
<keyword evidence="26" id="KW-1185">Reference proteome</keyword>
<feature type="domain" description="MAM" evidence="22">
    <location>
        <begin position="274"/>
        <end position="440"/>
    </location>
</feature>
<keyword evidence="2 17" id="KW-0245">EGF-like domain</keyword>
<keyword evidence="11 20" id="KW-0472">Membrane</keyword>
<feature type="non-terminal residue" evidence="25">
    <location>
        <position position="729"/>
    </location>
</feature>
<feature type="non-terminal residue" evidence="25">
    <location>
        <position position="1"/>
    </location>
</feature>
<keyword evidence="14" id="KW-0325">Glycoprotein</keyword>
<dbReference type="PROSITE" id="PS50060">
    <property type="entry name" value="MAM_2"/>
    <property type="match status" value="1"/>
</dbReference>
<dbReference type="SUPFAM" id="SSF57196">
    <property type="entry name" value="EGF/Laminin"/>
    <property type="match status" value="1"/>
</dbReference>
<evidence type="ECO:0000259" key="21">
    <source>
        <dbReference type="PROSITE" id="PS50026"/>
    </source>
</evidence>
<evidence type="ECO:0000256" key="6">
    <source>
        <dbReference type="ARBA" id="ARBA00022729"/>
    </source>
</evidence>
<keyword evidence="8 16" id="KW-0862">Zinc</keyword>
<evidence type="ECO:0000256" key="8">
    <source>
        <dbReference type="ARBA" id="ARBA00022833"/>
    </source>
</evidence>
<evidence type="ECO:0000256" key="20">
    <source>
        <dbReference type="SAM" id="Phobius"/>
    </source>
</evidence>
<dbReference type="InterPro" id="IPR002083">
    <property type="entry name" value="MATH/TRAF_dom"/>
</dbReference>
<evidence type="ECO:0000313" key="26">
    <source>
        <dbReference type="Proteomes" id="UP000565698"/>
    </source>
</evidence>
<dbReference type="GO" id="GO:0016020">
    <property type="term" value="C:membrane"/>
    <property type="evidence" value="ECO:0007669"/>
    <property type="project" value="UniProtKB-SubCell"/>
</dbReference>